<organism evidence="1 2">
    <name type="scientific">Folsomia candida</name>
    <name type="common">Springtail</name>
    <dbReference type="NCBI Taxonomy" id="158441"/>
    <lineage>
        <taxon>Eukaryota</taxon>
        <taxon>Metazoa</taxon>
        <taxon>Ecdysozoa</taxon>
        <taxon>Arthropoda</taxon>
        <taxon>Hexapoda</taxon>
        <taxon>Collembola</taxon>
        <taxon>Entomobryomorpha</taxon>
        <taxon>Isotomoidea</taxon>
        <taxon>Isotomidae</taxon>
        <taxon>Proisotominae</taxon>
        <taxon>Folsomia</taxon>
    </lineage>
</organism>
<name>A0A226DWC8_FOLCA</name>
<sequence>MSQQPHQPASISQAFSNPVVKIFLSRFLSVKRLRLVCHVWNEVILSLPQPKLLLHLNQREMGACCDPAKFLNTIFPTISSPKLARWIAIRKGCEDPNRGREDHPSAAAELLTPVAILPALSRILAEGCPNLKELDVSCVMRGGSQDDDAILENWDLGLPQKFKLTNISLQVDDAPNPFVQKVLDSAPNLKTLLLYANVYPDLSKNTKLVKLCHFGGGLDEIAVNTNGGKYSPVIETPQDFALPENMPNKYMVSTAEVMSHLVVSPAIQALSNPVILQEIFAHDSLSGKELRLVSKLWNEVVLSSPKPKFYLKLNQRKKQACCNRGIFLDTLYLTLSSPKLTRWVDLGPGCDLGQQPDEKDHPLTDVELISTVSRKYSENIEMLRICSYVAVRPALYRALAEGCPNLKYLRVLCPLRGDQEAPTLPNFDPILPLKIALEHVLFVLFDHVQLTFCQKVLNSAPNLKILQLSGNLYPDLGKNTKLARLEYVGLGPAHSGGAHFNGPALARLISQVKDSLKSLSIFVNPGGWQSSVQEEFSLPETMPNLRVFSNFSVDILPSNDQVGGLFGLANCTNLRKISLGGSRVCGADAPEDFSGLENLPKLYPALTELNLVSDRRWGTSGVEKHTVFSKQLEIIAKIGQLTKIGLHVATRLKLSDMVKALSHNKALFKAGILKHLDLQWYHAQVIDDFEESEKLAKFGVKNFIREFEDVLDSMRGLERVQIFGIMFKGETAQRIMNFIRDENLPVRFIKARMAQIHKKRTI</sequence>
<dbReference type="Gene3D" id="3.80.10.10">
    <property type="entry name" value="Ribonuclease Inhibitor"/>
    <property type="match status" value="1"/>
</dbReference>
<dbReference type="Proteomes" id="UP000198287">
    <property type="component" value="Unassembled WGS sequence"/>
</dbReference>
<dbReference type="InterPro" id="IPR032675">
    <property type="entry name" value="LRR_dom_sf"/>
</dbReference>
<dbReference type="EMBL" id="LNIX01000010">
    <property type="protein sequence ID" value="OXA49795.1"/>
    <property type="molecule type" value="Genomic_DNA"/>
</dbReference>
<reference evidence="1 2" key="1">
    <citation type="submission" date="2015-12" db="EMBL/GenBank/DDBJ databases">
        <title>The genome of Folsomia candida.</title>
        <authorList>
            <person name="Faddeeva A."/>
            <person name="Derks M.F."/>
            <person name="Anvar Y."/>
            <person name="Smit S."/>
            <person name="Van Straalen N."/>
            <person name="Roelofs D."/>
        </authorList>
    </citation>
    <scope>NUCLEOTIDE SEQUENCE [LARGE SCALE GENOMIC DNA]</scope>
    <source>
        <strain evidence="1 2">VU population</strain>
        <tissue evidence="1">Whole body</tissue>
    </source>
</reference>
<evidence type="ECO:0000313" key="2">
    <source>
        <dbReference type="Proteomes" id="UP000198287"/>
    </source>
</evidence>
<gene>
    <name evidence="1" type="ORF">Fcan01_15722</name>
</gene>
<dbReference type="AlphaFoldDB" id="A0A226DWC8"/>
<evidence type="ECO:0000313" key="1">
    <source>
        <dbReference type="EMBL" id="OXA49795.1"/>
    </source>
</evidence>
<dbReference type="SUPFAM" id="SSF52047">
    <property type="entry name" value="RNI-like"/>
    <property type="match status" value="1"/>
</dbReference>
<dbReference type="OrthoDB" id="5311681at2759"/>
<proteinExistence type="predicted"/>
<protein>
    <recommendedName>
        <fullName evidence="3">F-box domain-containing protein</fullName>
    </recommendedName>
</protein>
<comment type="caution">
    <text evidence="1">The sequence shown here is derived from an EMBL/GenBank/DDBJ whole genome shotgun (WGS) entry which is preliminary data.</text>
</comment>
<evidence type="ECO:0008006" key="3">
    <source>
        <dbReference type="Google" id="ProtNLM"/>
    </source>
</evidence>
<accession>A0A226DWC8</accession>
<keyword evidence="2" id="KW-1185">Reference proteome</keyword>